<dbReference type="VEuPathDB" id="FungiDB:BD410DRAFT_781560"/>
<reference evidence="1 2" key="1">
    <citation type="submission" date="2018-06" db="EMBL/GenBank/DDBJ databases">
        <title>A transcriptomic atlas of mushroom development highlights an independent origin of complex multicellularity.</title>
        <authorList>
            <consortium name="DOE Joint Genome Institute"/>
            <person name="Krizsan K."/>
            <person name="Almasi E."/>
            <person name="Merenyi Z."/>
            <person name="Sahu N."/>
            <person name="Viragh M."/>
            <person name="Koszo T."/>
            <person name="Mondo S."/>
            <person name="Kiss B."/>
            <person name="Balint B."/>
            <person name="Kues U."/>
            <person name="Barry K."/>
            <person name="Hegedus J.C."/>
            <person name="Henrissat B."/>
            <person name="Johnson J."/>
            <person name="Lipzen A."/>
            <person name="Ohm R."/>
            <person name="Nagy I."/>
            <person name="Pangilinan J."/>
            <person name="Yan J."/>
            <person name="Xiong Y."/>
            <person name="Grigoriev I.V."/>
            <person name="Hibbett D.S."/>
            <person name="Nagy L.G."/>
        </authorList>
    </citation>
    <scope>NUCLEOTIDE SEQUENCE [LARGE SCALE GENOMIC DNA]</scope>
    <source>
        <strain evidence="1 2">SZMC22713</strain>
    </source>
</reference>
<evidence type="ECO:0000313" key="2">
    <source>
        <dbReference type="Proteomes" id="UP000294933"/>
    </source>
</evidence>
<dbReference type="SUPFAM" id="SSF52047">
    <property type="entry name" value="RNI-like"/>
    <property type="match status" value="1"/>
</dbReference>
<gene>
    <name evidence="1" type="ORF">BD410DRAFT_781560</name>
</gene>
<evidence type="ECO:0008006" key="3">
    <source>
        <dbReference type="Google" id="ProtNLM"/>
    </source>
</evidence>
<organism evidence="1 2">
    <name type="scientific">Rickenella mellea</name>
    <dbReference type="NCBI Taxonomy" id="50990"/>
    <lineage>
        <taxon>Eukaryota</taxon>
        <taxon>Fungi</taxon>
        <taxon>Dikarya</taxon>
        <taxon>Basidiomycota</taxon>
        <taxon>Agaricomycotina</taxon>
        <taxon>Agaricomycetes</taxon>
        <taxon>Hymenochaetales</taxon>
        <taxon>Rickenellaceae</taxon>
        <taxon>Rickenella</taxon>
    </lineage>
</organism>
<dbReference type="AlphaFoldDB" id="A0A4Y7QJ72"/>
<dbReference type="Gene3D" id="3.80.10.10">
    <property type="entry name" value="Ribonuclease Inhibitor"/>
    <property type="match status" value="1"/>
</dbReference>
<sequence length="327" mass="36454">MRTPRLWTHIHITLGECSSDRQKERTTAWLTRSRACALNVDIDVLGNREAVHSAAGMLPALLIPQMHRIVSLRIRAKYETTLCILCSAVFARTGPTRPHSLKKLELVVSSPAQSVSEWSMDHIVLTRVGITCPVIPNLTLDNLHFPPTWYDASALASLEITQPLQHVPIHIGDILAVVEGSPQLRSLSISARIVESPGVTAPTEVVHLPILESLTVEANNINGIIRSLRFPTLRRLHLVDMDGMTRWTSMALKEVLSTNSPRLPIRSLRIEKLAVIRDEDVAGIVEGMKNVECIELVECPAYKKIWEALFVKTGRVVEERTYGTRVV</sequence>
<protein>
    <recommendedName>
        <fullName evidence="3">F-box domain-containing protein</fullName>
    </recommendedName>
</protein>
<evidence type="ECO:0000313" key="1">
    <source>
        <dbReference type="EMBL" id="TDL27694.1"/>
    </source>
</evidence>
<proteinExistence type="predicted"/>
<accession>A0A4Y7QJ72</accession>
<dbReference type="EMBL" id="ML170158">
    <property type="protein sequence ID" value="TDL27694.1"/>
    <property type="molecule type" value="Genomic_DNA"/>
</dbReference>
<dbReference type="Proteomes" id="UP000294933">
    <property type="component" value="Unassembled WGS sequence"/>
</dbReference>
<dbReference type="OrthoDB" id="3006100at2759"/>
<dbReference type="InterPro" id="IPR032675">
    <property type="entry name" value="LRR_dom_sf"/>
</dbReference>
<keyword evidence="2" id="KW-1185">Reference proteome</keyword>
<name>A0A4Y7QJ72_9AGAM</name>